<feature type="region of interest" description="Disordered" evidence="1">
    <location>
        <begin position="96"/>
        <end position="128"/>
    </location>
</feature>
<dbReference type="STRING" id="742152.A0A2H3JH02"/>
<sequence>MQRFDLDLLTRLIKLLPEAYRRIFYEEKYDWRDPPTGFFMKGGYLTIPSPDKLSPTWVQVPPSLIDPWDQTHTTFEWFGTVTDIMTPTLTIHRADGQQQMNTPPTGGTMGVAGATMGGSTLPGSGSMGQTLLAEQTPLEQDLLEEEAFLEGEVPQRAESFKNDCNTWFTMFTTDYQSDNQKILFIMSYIQGSDRVNQWKENYYAKYTDPVTRAFMLPLLAQFSAEFNAAFELIEEKQKTNDDLFNIKQDKKSIDDFNIEFDNWSVRNANMARYGVLP</sequence>
<evidence type="ECO:0000313" key="3">
    <source>
        <dbReference type="Proteomes" id="UP000218811"/>
    </source>
</evidence>
<accession>A0A2H3JH02</accession>
<keyword evidence="3" id="KW-1185">Reference proteome</keyword>
<dbReference type="AlphaFoldDB" id="A0A2H3JH02"/>
<dbReference type="Proteomes" id="UP000218811">
    <property type="component" value="Unassembled WGS sequence"/>
</dbReference>
<feature type="compositionally biased region" description="Low complexity" evidence="1">
    <location>
        <begin position="102"/>
        <end position="118"/>
    </location>
</feature>
<dbReference type="EMBL" id="KB467843">
    <property type="protein sequence ID" value="PCH35287.1"/>
    <property type="molecule type" value="Genomic_DNA"/>
</dbReference>
<protein>
    <recommendedName>
        <fullName evidence="4">Retrotransposon gag domain-containing protein</fullName>
    </recommendedName>
</protein>
<proteinExistence type="predicted"/>
<name>A0A2H3JH02_WOLCO</name>
<evidence type="ECO:0000256" key="1">
    <source>
        <dbReference type="SAM" id="MobiDB-lite"/>
    </source>
</evidence>
<organism evidence="2 3">
    <name type="scientific">Wolfiporia cocos (strain MD-104)</name>
    <name type="common">Brown rot fungus</name>
    <dbReference type="NCBI Taxonomy" id="742152"/>
    <lineage>
        <taxon>Eukaryota</taxon>
        <taxon>Fungi</taxon>
        <taxon>Dikarya</taxon>
        <taxon>Basidiomycota</taxon>
        <taxon>Agaricomycotina</taxon>
        <taxon>Agaricomycetes</taxon>
        <taxon>Polyporales</taxon>
        <taxon>Phaeolaceae</taxon>
        <taxon>Wolfiporia</taxon>
    </lineage>
</organism>
<reference evidence="2 3" key="1">
    <citation type="journal article" date="2012" name="Science">
        <title>The Paleozoic origin of enzymatic lignin decomposition reconstructed from 31 fungal genomes.</title>
        <authorList>
            <person name="Floudas D."/>
            <person name="Binder M."/>
            <person name="Riley R."/>
            <person name="Barry K."/>
            <person name="Blanchette R.A."/>
            <person name="Henrissat B."/>
            <person name="Martinez A.T."/>
            <person name="Otillar R."/>
            <person name="Spatafora J.W."/>
            <person name="Yadav J.S."/>
            <person name="Aerts A."/>
            <person name="Benoit I."/>
            <person name="Boyd A."/>
            <person name="Carlson A."/>
            <person name="Copeland A."/>
            <person name="Coutinho P.M."/>
            <person name="de Vries R.P."/>
            <person name="Ferreira P."/>
            <person name="Findley K."/>
            <person name="Foster B."/>
            <person name="Gaskell J."/>
            <person name="Glotzer D."/>
            <person name="Gorecki P."/>
            <person name="Heitman J."/>
            <person name="Hesse C."/>
            <person name="Hori C."/>
            <person name="Igarashi K."/>
            <person name="Jurgens J.A."/>
            <person name="Kallen N."/>
            <person name="Kersten P."/>
            <person name="Kohler A."/>
            <person name="Kuees U."/>
            <person name="Kumar T.K.A."/>
            <person name="Kuo A."/>
            <person name="LaButti K."/>
            <person name="Larrondo L.F."/>
            <person name="Lindquist E."/>
            <person name="Ling A."/>
            <person name="Lombard V."/>
            <person name="Lucas S."/>
            <person name="Lundell T."/>
            <person name="Martin R."/>
            <person name="McLaughlin D.J."/>
            <person name="Morgenstern I."/>
            <person name="Morin E."/>
            <person name="Murat C."/>
            <person name="Nagy L.G."/>
            <person name="Nolan M."/>
            <person name="Ohm R.A."/>
            <person name="Patyshakuliyeva A."/>
            <person name="Rokas A."/>
            <person name="Ruiz-Duenas F.J."/>
            <person name="Sabat G."/>
            <person name="Salamov A."/>
            <person name="Samejima M."/>
            <person name="Schmutz J."/>
            <person name="Slot J.C."/>
            <person name="St John F."/>
            <person name="Stenlid J."/>
            <person name="Sun H."/>
            <person name="Sun S."/>
            <person name="Syed K."/>
            <person name="Tsang A."/>
            <person name="Wiebenga A."/>
            <person name="Young D."/>
            <person name="Pisabarro A."/>
            <person name="Eastwood D.C."/>
            <person name="Martin F."/>
            <person name="Cullen D."/>
            <person name="Grigoriev I.V."/>
            <person name="Hibbett D.S."/>
        </authorList>
    </citation>
    <scope>NUCLEOTIDE SEQUENCE [LARGE SCALE GENOMIC DNA]</scope>
    <source>
        <strain evidence="2 3">MD-104</strain>
    </source>
</reference>
<gene>
    <name evidence="2" type="ORF">WOLCODRAFT_155978</name>
</gene>
<evidence type="ECO:0000313" key="2">
    <source>
        <dbReference type="EMBL" id="PCH35287.1"/>
    </source>
</evidence>
<dbReference type="OrthoDB" id="2746711at2759"/>
<evidence type="ECO:0008006" key="4">
    <source>
        <dbReference type="Google" id="ProtNLM"/>
    </source>
</evidence>